<dbReference type="GO" id="GO:0010468">
    <property type="term" value="P:regulation of gene expression"/>
    <property type="evidence" value="ECO:0007669"/>
    <property type="project" value="TreeGrafter"/>
</dbReference>
<dbReference type="Pfam" id="PF06047">
    <property type="entry name" value="Nkap_C"/>
    <property type="match status" value="1"/>
</dbReference>
<gene>
    <name evidence="4" type="ORF">BV898_04748</name>
</gene>
<feature type="compositionally biased region" description="Basic and acidic residues" evidence="2">
    <location>
        <begin position="184"/>
        <end position="199"/>
    </location>
</feature>
<feature type="compositionally biased region" description="Basic and acidic residues" evidence="2">
    <location>
        <begin position="78"/>
        <end position="88"/>
    </location>
</feature>
<evidence type="ECO:0000313" key="5">
    <source>
        <dbReference type="Proteomes" id="UP000192578"/>
    </source>
</evidence>
<accession>A0A1W0X1S2</accession>
<organism evidence="4 5">
    <name type="scientific">Hypsibius exemplaris</name>
    <name type="common">Freshwater tardigrade</name>
    <dbReference type="NCBI Taxonomy" id="2072580"/>
    <lineage>
        <taxon>Eukaryota</taxon>
        <taxon>Metazoa</taxon>
        <taxon>Ecdysozoa</taxon>
        <taxon>Tardigrada</taxon>
        <taxon>Eutardigrada</taxon>
        <taxon>Parachela</taxon>
        <taxon>Hypsibioidea</taxon>
        <taxon>Hypsibiidae</taxon>
        <taxon>Hypsibius</taxon>
    </lineage>
</organism>
<comment type="caution">
    <text evidence="4">The sequence shown here is derived from an EMBL/GenBank/DDBJ whole genome shotgun (WGS) entry which is preliminary data.</text>
</comment>
<dbReference type="GO" id="GO:0005634">
    <property type="term" value="C:nucleus"/>
    <property type="evidence" value="ECO:0007669"/>
    <property type="project" value="TreeGrafter"/>
</dbReference>
<sequence length="422" mass="47973">MRSPTRRRGSSRSPSPRRRSDRDDRKKESRRRSNSSADDSPRRPHKRSRTPERRRVTPLRREKEERQRRRSRSPVPSRRQDGDRRDSRSPIPRRPQINNRTSPVRRRSPSPSRTKLVRTAADLEKFNPVGGRSGGGGGGGGGGNNIDSSRWRKSPSYSDYRNEEPDNRRGPQRNGSRFQQNGNRSDEYWSRRRAMREEIGTTGLHEAWLSTPRQIPDSDDEEQVAMKAAEERLLDELTEKKTTKKHKHKKHKKAKKHKKSRKEEVSSDEEAAAGTSGPAWVTKAGSGGGSDDEGVTPLEGDNIGPLPRSNLLSSDPRAFGKALLPGEGAAMAAFVAEGKRIPRRGEIGLTSDEIVTFEKTGYVMSGSRHRRMEAVRLRKENQIYSADEKRALEMFDKDERQKRENKILSQFRELVSSKTAKK</sequence>
<dbReference type="AlphaFoldDB" id="A0A1W0X1S2"/>
<feature type="compositionally biased region" description="Basic and acidic residues" evidence="2">
    <location>
        <begin position="160"/>
        <end position="169"/>
    </location>
</feature>
<evidence type="ECO:0000313" key="4">
    <source>
        <dbReference type="EMBL" id="OQV21262.1"/>
    </source>
</evidence>
<dbReference type="EMBL" id="MTYJ01000024">
    <property type="protein sequence ID" value="OQV21262.1"/>
    <property type="molecule type" value="Genomic_DNA"/>
</dbReference>
<evidence type="ECO:0000256" key="1">
    <source>
        <dbReference type="ARBA" id="ARBA00009313"/>
    </source>
</evidence>
<feature type="compositionally biased region" description="Basic and acidic residues" evidence="2">
    <location>
        <begin position="49"/>
        <end position="67"/>
    </location>
</feature>
<dbReference type="PANTHER" id="PTHR13087">
    <property type="entry name" value="NF-KAPPA B ACTIVATING PROTEIN"/>
    <property type="match status" value="1"/>
</dbReference>
<feature type="compositionally biased region" description="Basic residues" evidence="2">
    <location>
        <begin position="242"/>
        <end position="260"/>
    </location>
</feature>
<feature type="region of interest" description="Disordered" evidence="2">
    <location>
        <begin position="1"/>
        <end position="314"/>
    </location>
</feature>
<dbReference type="PANTHER" id="PTHR13087:SF0">
    <property type="entry name" value="NFKB ACTIVATING PROTEIN LIKE"/>
    <property type="match status" value="1"/>
</dbReference>
<feature type="compositionally biased region" description="Gly residues" evidence="2">
    <location>
        <begin position="131"/>
        <end position="144"/>
    </location>
</feature>
<reference evidence="5" key="1">
    <citation type="submission" date="2017-01" db="EMBL/GenBank/DDBJ databases">
        <title>Comparative genomics of anhydrobiosis in the tardigrade Hypsibius dujardini.</title>
        <authorList>
            <person name="Yoshida Y."/>
            <person name="Koutsovoulos G."/>
            <person name="Laetsch D."/>
            <person name="Stevens L."/>
            <person name="Kumar S."/>
            <person name="Horikawa D."/>
            <person name="Ishino K."/>
            <person name="Komine S."/>
            <person name="Tomita M."/>
            <person name="Blaxter M."/>
            <person name="Arakawa K."/>
        </authorList>
    </citation>
    <scope>NUCLEOTIDE SEQUENCE [LARGE SCALE GENOMIC DNA]</scope>
    <source>
        <strain evidence="5">Z151</strain>
    </source>
</reference>
<feature type="compositionally biased region" description="Basic and acidic residues" evidence="2">
    <location>
        <begin position="228"/>
        <end position="241"/>
    </location>
</feature>
<dbReference type="InterPro" id="IPR040466">
    <property type="entry name" value="NKAP"/>
</dbReference>
<name>A0A1W0X1S2_HYPEX</name>
<evidence type="ECO:0000256" key="2">
    <source>
        <dbReference type="SAM" id="MobiDB-lite"/>
    </source>
</evidence>
<protein>
    <submittedName>
        <fullName evidence="4">UPF0396</fullName>
    </submittedName>
</protein>
<dbReference type="GO" id="GO:0003682">
    <property type="term" value="F:chromatin binding"/>
    <property type="evidence" value="ECO:0007669"/>
    <property type="project" value="InterPro"/>
</dbReference>
<dbReference type="InterPro" id="IPR009269">
    <property type="entry name" value="NKAP_C"/>
</dbReference>
<keyword evidence="5" id="KW-1185">Reference proteome</keyword>
<feature type="domain" description="NF-kappa-B-activating protein C-terminal" evidence="3">
    <location>
        <begin position="317"/>
        <end position="416"/>
    </location>
</feature>
<feature type="compositionally biased region" description="Basic residues" evidence="2">
    <location>
        <begin position="1"/>
        <end position="17"/>
    </location>
</feature>
<evidence type="ECO:0000259" key="3">
    <source>
        <dbReference type="Pfam" id="PF06047"/>
    </source>
</evidence>
<feature type="compositionally biased region" description="Basic and acidic residues" evidence="2">
    <location>
        <begin position="18"/>
        <end position="27"/>
    </location>
</feature>
<comment type="similarity">
    <text evidence="1">Belongs to the NKAP family.</text>
</comment>
<feature type="compositionally biased region" description="Polar residues" evidence="2">
    <location>
        <begin position="173"/>
        <end position="183"/>
    </location>
</feature>
<dbReference type="Proteomes" id="UP000192578">
    <property type="component" value="Unassembled WGS sequence"/>
</dbReference>
<proteinExistence type="inferred from homology"/>
<dbReference type="OrthoDB" id="273141at2759"/>